<dbReference type="InterPro" id="IPR043149">
    <property type="entry name" value="TagF_N"/>
</dbReference>
<dbReference type="PANTHER" id="PTHR37316:SF3">
    <property type="entry name" value="TEICHOIC ACID GLYCEROL-PHOSPHATE TRANSFERASE"/>
    <property type="match status" value="1"/>
</dbReference>
<keyword evidence="6" id="KW-0472">Membrane</keyword>
<dbReference type="PANTHER" id="PTHR37316">
    <property type="entry name" value="TEICHOIC ACID GLYCEROL-PHOSPHATE PRIMASE"/>
    <property type="match status" value="1"/>
</dbReference>
<evidence type="ECO:0000256" key="6">
    <source>
        <dbReference type="ARBA" id="ARBA00023136"/>
    </source>
</evidence>
<dbReference type="Proteomes" id="UP000476820">
    <property type="component" value="Unassembled WGS sequence"/>
</dbReference>
<organism evidence="7 8">
    <name type="scientific">Clostridium botulinum</name>
    <dbReference type="NCBI Taxonomy" id="1491"/>
    <lineage>
        <taxon>Bacteria</taxon>
        <taxon>Bacillati</taxon>
        <taxon>Bacillota</taxon>
        <taxon>Clostridia</taxon>
        <taxon>Eubacteriales</taxon>
        <taxon>Clostridiaceae</taxon>
        <taxon>Clostridium</taxon>
    </lineage>
</organism>
<evidence type="ECO:0000313" key="8">
    <source>
        <dbReference type="Proteomes" id="UP000476820"/>
    </source>
</evidence>
<dbReference type="GO" id="GO:0005886">
    <property type="term" value="C:plasma membrane"/>
    <property type="evidence" value="ECO:0007669"/>
    <property type="project" value="UniProtKB-SubCell"/>
</dbReference>
<comment type="subcellular location">
    <subcellularLocation>
        <location evidence="1">Cell membrane</location>
        <topology evidence="1">Peripheral membrane protein</topology>
    </subcellularLocation>
</comment>
<dbReference type="InterPro" id="IPR043148">
    <property type="entry name" value="TagF_C"/>
</dbReference>
<dbReference type="SUPFAM" id="SSF53756">
    <property type="entry name" value="UDP-Glycosyltransferase/glycogen phosphorylase"/>
    <property type="match status" value="1"/>
</dbReference>
<evidence type="ECO:0000256" key="1">
    <source>
        <dbReference type="ARBA" id="ARBA00004202"/>
    </source>
</evidence>
<evidence type="ECO:0000256" key="4">
    <source>
        <dbReference type="ARBA" id="ARBA00022679"/>
    </source>
</evidence>
<proteinExistence type="inferred from homology"/>
<dbReference type="GO" id="GO:0047355">
    <property type="term" value="F:CDP-glycerol glycerophosphotransferase activity"/>
    <property type="evidence" value="ECO:0007669"/>
    <property type="project" value="InterPro"/>
</dbReference>
<comment type="caution">
    <text evidence="7">The sequence shown here is derived from an EMBL/GenBank/DDBJ whole genome shotgun (WGS) entry which is preliminary data.</text>
</comment>
<keyword evidence="3" id="KW-1003">Cell membrane</keyword>
<name>A0A6B4PG29_CLOBO</name>
<dbReference type="InterPro" id="IPR051612">
    <property type="entry name" value="Teichoic_Acid_Biosynth"/>
</dbReference>
<keyword evidence="5" id="KW-0777">Teichoic acid biosynthesis</keyword>
<evidence type="ECO:0000256" key="5">
    <source>
        <dbReference type="ARBA" id="ARBA00022944"/>
    </source>
</evidence>
<sequence>MKKIIKKLIIGVYNIVYYILPINEKIIMFESSVGRNYTGNPKAIYEEIVNQKLDYSYKCIWILENTNQKIPGNCKKVKRLRLAYFYYMIRSKFWVMDSRQPSYLKKKKGNVYIQTWHGTPLKKLGLDMTFVNMSGYSDIKEYRDTFRKNSSRWDYLISQNEYSTRIFKHAFNFNKNILEVGYPRNDILFNNNFNDLENMKKDLGIQKDKKVILYAPTWRDNQYSEDGRYKFILPIDLDKFIEKFSKEYVLILKPHYLVADKIDISKYKENVKICGIDWDIQQLYLISDILITDYSSVMFDYSILKKPIIFYMYDLKEYTDEIREFYFNILKEAPGQITLNNTELMEAIENIDELTIKYNDKYTNFCKKYSSIDSGDASKKIINIIQSGK</sequence>
<dbReference type="AlphaFoldDB" id="A0A6B4PG29"/>
<dbReference type="Gene3D" id="3.40.50.11820">
    <property type="match status" value="1"/>
</dbReference>
<dbReference type="InterPro" id="IPR007554">
    <property type="entry name" value="Glycerophosphate_synth"/>
</dbReference>
<accession>A0A6B4PG29</accession>
<protein>
    <submittedName>
        <fullName evidence="7">CDP-glycerol glycerophosphotransferase family protein</fullName>
    </submittedName>
</protein>
<evidence type="ECO:0000313" key="7">
    <source>
        <dbReference type="EMBL" id="NFF88305.1"/>
    </source>
</evidence>
<dbReference type="EMBL" id="SWOV01000026">
    <property type="protein sequence ID" value="NFF88305.1"/>
    <property type="molecule type" value="Genomic_DNA"/>
</dbReference>
<evidence type="ECO:0000256" key="3">
    <source>
        <dbReference type="ARBA" id="ARBA00022475"/>
    </source>
</evidence>
<keyword evidence="4 7" id="KW-0808">Transferase</keyword>
<evidence type="ECO:0000256" key="2">
    <source>
        <dbReference type="ARBA" id="ARBA00010488"/>
    </source>
</evidence>
<gene>
    <name evidence="7" type="ORF">FC774_10540</name>
</gene>
<dbReference type="GO" id="GO:0019350">
    <property type="term" value="P:teichoic acid biosynthetic process"/>
    <property type="evidence" value="ECO:0007669"/>
    <property type="project" value="UniProtKB-KW"/>
</dbReference>
<dbReference type="Gene3D" id="3.40.50.12580">
    <property type="match status" value="1"/>
</dbReference>
<dbReference type="Pfam" id="PF04464">
    <property type="entry name" value="Glyphos_transf"/>
    <property type="match status" value="1"/>
</dbReference>
<reference evidence="7 8" key="1">
    <citation type="submission" date="2019-04" db="EMBL/GenBank/DDBJ databases">
        <title>Genome sequencing of Clostridium botulinum Groups I-IV and Clostridium butyricum.</title>
        <authorList>
            <person name="Brunt J."/>
            <person name="Van Vliet A.H.M."/>
            <person name="Stringer S.C."/>
            <person name="Carter A.T."/>
            <person name="Peck M.W."/>
        </authorList>
    </citation>
    <scope>NUCLEOTIDE SEQUENCE [LARGE SCALE GENOMIC DNA]</scope>
    <source>
        <strain evidence="7 8">1605</strain>
    </source>
</reference>
<comment type="similarity">
    <text evidence="2">Belongs to the CDP-glycerol glycerophosphotransferase family.</text>
</comment>